<dbReference type="InterPro" id="IPR014746">
    <property type="entry name" value="Gln_synth/guanido_kin_cat_dom"/>
</dbReference>
<dbReference type="GO" id="GO:0004356">
    <property type="term" value="F:glutamine synthetase activity"/>
    <property type="evidence" value="ECO:0007669"/>
    <property type="project" value="InterPro"/>
</dbReference>
<feature type="binding site" evidence="11">
    <location>
        <position position="269"/>
    </location>
    <ligand>
        <name>Mg(2+)</name>
        <dbReference type="ChEBI" id="CHEBI:18420"/>
        <label>1</label>
    </ligand>
</feature>
<protein>
    <recommendedName>
        <fullName evidence="3">Glutamine synthetase</fullName>
    </recommendedName>
    <alternativeName>
        <fullName evidence="8">Glutamate--ammonia ligase</fullName>
    </alternativeName>
</protein>
<dbReference type="GO" id="GO:0005524">
    <property type="term" value="F:ATP binding"/>
    <property type="evidence" value="ECO:0007669"/>
    <property type="project" value="UniProtKB-KW"/>
</dbReference>
<dbReference type="EMBL" id="CP036425">
    <property type="protein sequence ID" value="QDU34641.1"/>
    <property type="molecule type" value="Genomic_DNA"/>
</dbReference>
<feature type="binding site" evidence="11">
    <location>
        <position position="220"/>
    </location>
    <ligand>
        <name>Mg(2+)</name>
        <dbReference type="ChEBI" id="CHEBI:18420"/>
        <label>1</label>
    </ligand>
</feature>
<dbReference type="NCBIfam" id="TIGR00653">
    <property type="entry name" value="GlnA"/>
    <property type="match status" value="1"/>
</dbReference>
<dbReference type="Pfam" id="PF03951">
    <property type="entry name" value="Gln-synt_N"/>
    <property type="match status" value="1"/>
</dbReference>
<keyword evidence="7 10" id="KW-0067">ATP-binding</keyword>
<feature type="binding site" evidence="11">
    <location>
        <position position="212"/>
    </location>
    <ligand>
        <name>Mg(2+)</name>
        <dbReference type="ChEBI" id="CHEBI:18420"/>
        <label>1</label>
    </ligand>
</feature>
<proteinExistence type="inferred from homology"/>
<dbReference type="RefSeq" id="WP_145078778.1">
    <property type="nucleotide sequence ID" value="NZ_CP036425.1"/>
</dbReference>
<evidence type="ECO:0000256" key="12">
    <source>
        <dbReference type="PROSITE-ProRule" id="PRU01330"/>
    </source>
</evidence>
<evidence type="ECO:0000259" key="14">
    <source>
        <dbReference type="PROSITE" id="PS51986"/>
    </source>
</evidence>
<feature type="binding site" evidence="10">
    <location>
        <position position="339"/>
    </location>
    <ligand>
        <name>ATP</name>
        <dbReference type="ChEBI" id="CHEBI:30616"/>
    </ligand>
</feature>
<dbReference type="SMART" id="SM01230">
    <property type="entry name" value="Gln-synt_C"/>
    <property type="match status" value="1"/>
</dbReference>
<keyword evidence="6 10" id="KW-0547">Nucleotide-binding</keyword>
<evidence type="ECO:0000256" key="10">
    <source>
        <dbReference type="PIRSR" id="PIRSR604809-2"/>
    </source>
</evidence>
<dbReference type="GO" id="GO:0046872">
    <property type="term" value="F:metal ion binding"/>
    <property type="evidence" value="ECO:0007669"/>
    <property type="project" value="UniProtKB-KW"/>
</dbReference>
<dbReference type="InterPro" id="IPR008146">
    <property type="entry name" value="Gln_synth_cat_dom"/>
</dbReference>
<evidence type="ECO:0000256" key="7">
    <source>
        <dbReference type="ARBA" id="ARBA00022840"/>
    </source>
</evidence>
<evidence type="ECO:0000256" key="6">
    <source>
        <dbReference type="ARBA" id="ARBA00022741"/>
    </source>
</evidence>
<dbReference type="GO" id="GO:0019740">
    <property type="term" value="P:nitrogen utilization"/>
    <property type="evidence" value="ECO:0007669"/>
    <property type="project" value="TreeGrafter"/>
</dbReference>
<feature type="binding site" evidence="9">
    <location>
        <position position="321"/>
    </location>
    <ligand>
        <name>L-glutamate</name>
        <dbReference type="ChEBI" id="CHEBI:29985"/>
    </ligand>
</feature>
<dbReference type="KEGG" id="pcor:KS4_27120"/>
<feature type="binding site" evidence="9">
    <location>
        <position position="360"/>
    </location>
    <ligand>
        <name>L-glutamate</name>
        <dbReference type="ChEBI" id="CHEBI:29985"/>
    </ligand>
</feature>
<evidence type="ECO:0000256" key="2">
    <source>
        <dbReference type="ARBA" id="ARBA00009897"/>
    </source>
</evidence>
<keyword evidence="11" id="KW-0479">Metal-binding</keyword>
<dbReference type="InterPro" id="IPR036651">
    <property type="entry name" value="Gln_synt_N_sf"/>
</dbReference>
<dbReference type="Gene3D" id="3.30.590.10">
    <property type="entry name" value="Glutamine synthetase/guanido kinase, catalytic domain"/>
    <property type="match status" value="1"/>
</dbReference>
<feature type="binding site" evidence="9">
    <location>
        <position position="327"/>
    </location>
    <ligand>
        <name>L-glutamate</name>
        <dbReference type="ChEBI" id="CHEBI:29985"/>
    </ligand>
</feature>
<gene>
    <name evidence="16" type="primary">glnA_1</name>
    <name evidence="16" type="ORF">KS4_27120</name>
</gene>
<dbReference type="GO" id="GO:0006542">
    <property type="term" value="P:glutamine biosynthetic process"/>
    <property type="evidence" value="ECO:0007669"/>
    <property type="project" value="InterPro"/>
</dbReference>
<dbReference type="SUPFAM" id="SSF55931">
    <property type="entry name" value="Glutamine synthetase/guanido kinase"/>
    <property type="match status" value="1"/>
</dbReference>
<dbReference type="Gene3D" id="3.10.20.70">
    <property type="entry name" value="Glutamine synthetase, N-terminal domain"/>
    <property type="match status" value="1"/>
</dbReference>
<dbReference type="GO" id="GO:0005737">
    <property type="term" value="C:cytoplasm"/>
    <property type="evidence" value="ECO:0007669"/>
    <property type="project" value="UniProtKB-SubCell"/>
</dbReference>
<evidence type="ECO:0000256" key="9">
    <source>
        <dbReference type="PIRSR" id="PIRSR604809-1"/>
    </source>
</evidence>
<feature type="binding site" evidence="11">
    <location>
        <position position="132"/>
    </location>
    <ligand>
        <name>Mg(2+)</name>
        <dbReference type="ChEBI" id="CHEBI:18420"/>
        <label>1</label>
    </ligand>
</feature>
<feature type="binding site" evidence="9">
    <location>
        <begin position="264"/>
        <end position="265"/>
    </location>
    <ligand>
        <name>L-glutamate</name>
        <dbReference type="ChEBI" id="CHEBI:29985"/>
    </ligand>
</feature>
<feature type="binding site" evidence="11">
    <location>
        <position position="358"/>
    </location>
    <ligand>
        <name>Mg(2+)</name>
        <dbReference type="ChEBI" id="CHEBI:18420"/>
        <label>1</label>
    </ligand>
</feature>
<feature type="domain" description="GS beta-grasp" evidence="14">
    <location>
        <begin position="13"/>
        <end position="97"/>
    </location>
</feature>
<keyword evidence="4" id="KW-0963">Cytoplasm</keyword>
<dbReference type="Proteomes" id="UP000317369">
    <property type="component" value="Chromosome"/>
</dbReference>
<dbReference type="PROSITE" id="PS51987">
    <property type="entry name" value="GS_CATALYTIC"/>
    <property type="match status" value="1"/>
</dbReference>
<dbReference type="InterPro" id="IPR027303">
    <property type="entry name" value="Gln_synth_gly_rich_site"/>
</dbReference>
<evidence type="ECO:0000256" key="3">
    <source>
        <dbReference type="ARBA" id="ARBA00021364"/>
    </source>
</evidence>
<accession>A0A517YWN4</accession>
<evidence type="ECO:0000313" key="16">
    <source>
        <dbReference type="EMBL" id="QDU34641.1"/>
    </source>
</evidence>
<feature type="binding site" evidence="9">
    <location>
        <position position="339"/>
    </location>
    <ligand>
        <name>L-glutamate</name>
        <dbReference type="ChEBI" id="CHEBI:29985"/>
    </ligand>
</feature>
<reference evidence="16 17" key="1">
    <citation type="submission" date="2019-02" db="EMBL/GenBank/DDBJ databases">
        <title>Deep-cultivation of Planctomycetes and their phenomic and genomic characterization uncovers novel biology.</title>
        <authorList>
            <person name="Wiegand S."/>
            <person name="Jogler M."/>
            <person name="Boedeker C."/>
            <person name="Pinto D."/>
            <person name="Vollmers J."/>
            <person name="Rivas-Marin E."/>
            <person name="Kohn T."/>
            <person name="Peeters S.H."/>
            <person name="Heuer A."/>
            <person name="Rast P."/>
            <person name="Oberbeckmann S."/>
            <person name="Bunk B."/>
            <person name="Jeske O."/>
            <person name="Meyerdierks A."/>
            <person name="Storesund J.E."/>
            <person name="Kallscheuer N."/>
            <person name="Luecker S."/>
            <person name="Lage O.M."/>
            <person name="Pohl T."/>
            <person name="Merkel B.J."/>
            <person name="Hornburger P."/>
            <person name="Mueller R.-W."/>
            <person name="Bruemmer F."/>
            <person name="Labrenz M."/>
            <person name="Spormann A.M."/>
            <person name="Op den Camp H."/>
            <person name="Overmann J."/>
            <person name="Amann R."/>
            <person name="Jetten M.S.M."/>
            <person name="Mascher T."/>
            <person name="Medema M.H."/>
            <person name="Devos D.P."/>
            <person name="Kaster A.-K."/>
            <person name="Ovreas L."/>
            <person name="Rohde M."/>
            <person name="Galperin M.Y."/>
            <person name="Jogler C."/>
        </authorList>
    </citation>
    <scope>NUCLEOTIDE SEQUENCE [LARGE SCALE GENOMIC DNA]</scope>
    <source>
        <strain evidence="16 17">KS4</strain>
    </source>
</reference>
<dbReference type="Pfam" id="PF00120">
    <property type="entry name" value="Gln-synt_C"/>
    <property type="match status" value="1"/>
</dbReference>
<dbReference type="OrthoDB" id="9807095at2"/>
<dbReference type="PANTHER" id="PTHR43407:SF1">
    <property type="entry name" value="LENGSIN"/>
    <property type="match status" value="1"/>
</dbReference>
<name>A0A517YWN4_9BACT</name>
<dbReference type="PROSITE" id="PS51986">
    <property type="entry name" value="GS_BETA_GRASP"/>
    <property type="match status" value="1"/>
</dbReference>
<evidence type="ECO:0000256" key="11">
    <source>
        <dbReference type="PIRSR" id="PIRSR604809-3"/>
    </source>
</evidence>
<comment type="similarity">
    <text evidence="2 12 13">Belongs to the glutamine synthetase family.</text>
</comment>
<evidence type="ECO:0000256" key="5">
    <source>
        <dbReference type="ARBA" id="ARBA00022598"/>
    </source>
</evidence>
<sequence length="470" mass="53249">MTPIQVLHLIKTKKIEYVDCRFMDFPGLWQHVMYPAKDLVQESFVEGFGFDGSAVRGWEAINEEDKIIVPVSDTAQIDPFMKAKTLAMICDVKDPVTKKRFSRDPRSVARKAEAYLRDSEVADEARFGPELEFFVFDRVRFDQGINYGIYEVDSVEGIWNRGKDDDGNKGYQVRQREGYFPCAPIDTLIDMRCEMVSMLSEAGIKVMEHHHEVATGGQAEIDLGAMGLTDMADAIMFAKHYIKNIAAKHGKTATFMPKPLFGDNGSGMHTHLSLWKGGENLMNGHHYGGLSKLGVWAIGGILKHTNSLCAFTNPTTNSYKRLVPGFEAPVNVTYSSRNRTATIRIPQYSNDPLRKRLEFRCPDSSCNPYLAFAATTMAMIDGIKNQIEPGEPMDKPMETLLPEEQMLIDQVPRDLSDALTALEEDHAYLLQGNVFTEDVIRYWIKYKREMEIGALSTRPHPYEFCMYFDN</sequence>
<dbReference type="PROSITE" id="PS00181">
    <property type="entry name" value="GLNA_ATP"/>
    <property type="match status" value="1"/>
</dbReference>
<dbReference type="PANTHER" id="PTHR43407">
    <property type="entry name" value="GLUTAMINE SYNTHETASE"/>
    <property type="match status" value="1"/>
</dbReference>
<feature type="binding site" evidence="11">
    <location>
        <position position="130"/>
    </location>
    <ligand>
        <name>Mg(2+)</name>
        <dbReference type="ChEBI" id="CHEBI:18420"/>
        <label>1</label>
    </ligand>
</feature>
<evidence type="ECO:0000259" key="15">
    <source>
        <dbReference type="PROSITE" id="PS51987"/>
    </source>
</evidence>
<keyword evidence="11" id="KW-0460">Magnesium</keyword>
<dbReference type="InterPro" id="IPR004809">
    <property type="entry name" value="Gln_synth_I"/>
</dbReference>
<organism evidence="16 17">
    <name type="scientific">Poriferisphaera corsica</name>
    <dbReference type="NCBI Taxonomy" id="2528020"/>
    <lineage>
        <taxon>Bacteria</taxon>
        <taxon>Pseudomonadati</taxon>
        <taxon>Planctomycetota</taxon>
        <taxon>Phycisphaerae</taxon>
        <taxon>Phycisphaerales</taxon>
        <taxon>Phycisphaeraceae</taxon>
        <taxon>Poriferisphaera</taxon>
    </lineage>
</organism>
<evidence type="ECO:0000256" key="8">
    <source>
        <dbReference type="ARBA" id="ARBA00030668"/>
    </source>
</evidence>
<comment type="cofactor">
    <cofactor evidence="11">
        <name>Mg(2+)</name>
        <dbReference type="ChEBI" id="CHEBI:18420"/>
    </cofactor>
    <text evidence="11">Binds 2 Mg(2+) ions per subunit.</text>
</comment>
<dbReference type="InterPro" id="IPR008147">
    <property type="entry name" value="Gln_synt_N"/>
</dbReference>
<dbReference type="GO" id="GO:0016020">
    <property type="term" value="C:membrane"/>
    <property type="evidence" value="ECO:0007669"/>
    <property type="project" value="TreeGrafter"/>
</dbReference>
<evidence type="ECO:0000256" key="1">
    <source>
        <dbReference type="ARBA" id="ARBA00004496"/>
    </source>
</evidence>
<comment type="subcellular location">
    <subcellularLocation>
        <location evidence="1">Cytoplasm</location>
    </subcellularLocation>
</comment>
<keyword evidence="5 16" id="KW-0436">Ligase</keyword>
<feature type="binding site" evidence="10">
    <location>
        <begin position="271"/>
        <end position="273"/>
    </location>
    <ligand>
        <name>ATP</name>
        <dbReference type="ChEBI" id="CHEBI:30616"/>
    </ligand>
</feature>
<feature type="domain" description="GS catalytic" evidence="15">
    <location>
        <begin position="105"/>
        <end position="470"/>
    </location>
</feature>
<dbReference type="SUPFAM" id="SSF54368">
    <property type="entry name" value="Glutamine synthetase, N-terminal domain"/>
    <property type="match status" value="1"/>
</dbReference>
<evidence type="ECO:0000256" key="4">
    <source>
        <dbReference type="ARBA" id="ARBA00022490"/>
    </source>
</evidence>
<evidence type="ECO:0000256" key="13">
    <source>
        <dbReference type="RuleBase" id="RU000384"/>
    </source>
</evidence>
<keyword evidence="17" id="KW-1185">Reference proteome</keyword>
<evidence type="ECO:0000313" key="17">
    <source>
        <dbReference type="Proteomes" id="UP000317369"/>
    </source>
</evidence>
<dbReference type="AlphaFoldDB" id="A0A517YWN4"/>